<gene>
    <name evidence="1" type="ORF">RDB_LOCUS154413</name>
</gene>
<protein>
    <submittedName>
        <fullName evidence="1">Uncharacterized protein</fullName>
    </submittedName>
</protein>
<comment type="caution">
    <text evidence="1">The sequence shown here is derived from an EMBL/GenBank/DDBJ whole genome shotgun (WGS) entry which is preliminary data.</text>
</comment>
<proteinExistence type="predicted"/>
<dbReference type="EMBL" id="CAJNJQ010004618">
    <property type="protein sequence ID" value="CAE7212480.1"/>
    <property type="molecule type" value="Genomic_DNA"/>
</dbReference>
<organism evidence="1 2">
    <name type="scientific">Rhizoctonia solani</name>
    <dbReference type="NCBI Taxonomy" id="456999"/>
    <lineage>
        <taxon>Eukaryota</taxon>
        <taxon>Fungi</taxon>
        <taxon>Dikarya</taxon>
        <taxon>Basidiomycota</taxon>
        <taxon>Agaricomycotina</taxon>
        <taxon>Agaricomycetes</taxon>
        <taxon>Cantharellales</taxon>
        <taxon>Ceratobasidiaceae</taxon>
        <taxon>Rhizoctonia</taxon>
    </lineage>
</organism>
<name>A0A8H3ECM2_9AGAM</name>
<accession>A0A8H3ECM2</accession>
<evidence type="ECO:0000313" key="2">
    <source>
        <dbReference type="Proteomes" id="UP000663827"/>
    </source>
</evidence>
<reference evidence="1" key="1">
    <citation type="submission" date="2021-01" db="EMBL/GenBank/DDBJ databases">
        <authorList>
            <person name="Kaushik A."/>
        </authorList>
    </citation>
    <scope>NUCLEOTIDE SEQUENCE</scope>
    <source>
        <strain evidence="1">AG5</strain>
    </source>
</reference>
<dbReference type="Proteomes" id="UP000663827">
    <property type="component" value="Unassembled WGS sequence"/>
</dbReference>
<dbReference type="AlphaFoldDB" id="A0A8H3ECM2"/>
<evidence type="ECO:0000313" key="1">
    <source>
        <dbReference type="EMBL" id="CAE7212480.1"/>
    </source>
</evidence>
<sequence length="178" mass="20473">MKDMGMKPEGIKNDLKGLNYWIKLLATDPDTNMHLELYCDRKKYDPADENRIRTVMQTPRKLPTFIYLAGHTVATQSSSTQLAYAPADCLDPSTGGLKLIAYDTMRQWLLNSSHSESLLFVTEVCYCENFLQLPYVLEWDGTETQWKKTAYFSTFKETSNDIVSLIEHVLTVSYLYFA</sequence>